<sequence>MYQAVKAILRKPTRPIAVKNEEGALVENDNEKARILEDYFSEKYNGTRIEPFTKKGELNNPITPEEVRKAVASLSNNKAPGPDGIQVELLKSAPPSVIEEFAETFNNTFIQGQTTNIGNGTLILLQKPGKPTGPPANLRPIVLLPAARKILSLITLNRIKEKVDSYLSPSQAGFRQNRSTADIVWSHKWLISKVQKNK</sequence>
<dbReference type="Proteomes" id="UP000762676">
    <property type="component" value="Unassembled WGS sequence"/>
</dbReference>
<reference evidence="1 2" key="1">
    <citation type="journal article" date="2021" name="Elife">
        <title>Chloroplast acquisition without the gene transfer in kleptoplastic sea slugs, Plakobranchus ocellatus.</title>
        <authorList>
            <person name="Maeda T."/>
            <person name="Takahashi S."/>
            <person name="Yoshida T."/>
            <person name="Shimamura S."/>
            <person name="Takaki Y."/>
            <person name="Nagai Y."/>
            <person name="Toyoda A."/>
            <person name="Suzuki Y."/>
            <person name="Arimoto A."/>
            <person name="Ishii H."/>
            <person name="Satoh N."/>
            <person name="Nishiyama T."/>
            <person name="Hasebe M."/>
            <person name="Maruyama T."/>
            <person name="Minagawa J."/>
            <person name="Obokata J."/>
            <person name="Shigenobu S."/>
        </authorList>
    </citation>
    <scope>NUCLEOTIDE SEQUENCE [LARGE SCALE GENOMIC DNA]</scope>
</reference>
<organism evidence="1 2">
    <name type="scientific">Elysia marginata</name>
    <dbReference type="NCBI Taxonomy" id="1093978"/>
    <lineage>
        <taxon>Eukaryota</taxon>
        <taxon>Metazoa</taxon>
        <taxon>Spiralia</taxon>
        <taxon>Lophotrochozoa</taxon>
        <taxon>Mollusca</taxon>
        <taxon>Gastropoda</taxon>
        <taxon>Heterobranchia</taxon>
        <taxon>Euthyneura</taxon>
        <taxon>Panpulmonata</taxon>
        <taxon>Sacoglossa</taxon>
        <taxon>Placobranchoidea</taxon>
        <taxon>Plakobranchidae</taxon>
        <taxon>Elysia</taxon>
    </lineage>
</organism>
<evidence type="ECO:0000313" key="1">
    <source>
        <dbReference type="EMBL" id="GFR88007.1"/>
    </source>
</evidence>
<dbReference type="GO" id="GO:0003964">
    <property type="term" value="F:RNA-directed DNA polymerase activity"/>
    <property type="evidence" value="ECO:0007669"/>
    <property type="project" value="UniProtKB-KW"/>
</dbReference>
<accession>A0AAV4GRL5</accession>
<comment type="caution">
    <text evidence="1">The sequence shown here is derived from an EMBL/GenBank/DDBJ whole genome shotgun (WGS) entry which is preliminary data.</text>
</comment>
<proteinExistence type="predicted"/>
<dbReference type="PANTHER" id="PTHR19446">
    <property type="entry name" value="REVERSE TRANSCRIPTASES"/>
    <property type="match status" value="1"/>
</dbReference>
<evidence type="ECO:0000313" key="2">
    <source>
        <dbReference type="Proteomes" id="UP000762676"/>
    </source>
</evidence>
<dbReference type="EMBL" id="BMAT01008557">
    <property type="protein sequence ID" value="GFR88007.1"/>
    <property type="molecule type" value="Genomic_DNA"/>
</dbReference>
<keyword evidence="1" id="KW-0808">Transferase</keyword>
<keyword evidence="1" id="KW-0695">RNA-directed DNA polymerase</keyword>
<dbReference type="AlphaFoldDB" id="A0AAV4GRL5"/>
<protein>
    <submittedName>
        <fullName evidence="1">RNA-directed DNA polymerase (Reverse transcriptase) domain containing protein</fullName>
    </submittedName>
</protein>
<keyword evidence="2" id="KW-1185">Reference proteome</keyword>
<name>A0AAV4GRL5_9GAST</name>
<keyword evidence="1" id="KW-0548">Nucleotidyltransferase</keyword>
<gene>
    <name evidence="1" type="ORF">ElyMa_004239400</name>
</gene>